<evidence type="ECO:0000256" key="1">
    <source>
        <dbReference type="SAM" id="Phobius"/>
    </source>
</evidence>
<dbReference type="EMBL" id="JBHSEL010000049">
    <property type="protein sequence ID" value="MFC4624934.1"/>
    <property type="molecule type" value="Genomic_DNA"/>
</dbReference>
<feature type="domain" description="Heparan-alpha-glucosaminide N-acetyltransferase catalytic" evidence="2">
    <location>
        <begin position="17"/>
        <end position="239"/>
    </location>
</feature>
<dbReference type="EC" id="2.3.1.78" evidence="3"/>
<keyword evidence="1" id="KW-0472">Membrane</keyword>
<feature type="transmembrane region" description="Helical" evidence="1">
    <location>
        <begin position="21"/>
        <end position="39"/>
    </location>
</feature>
<comment type="caution">
    <text evidence="3">The sequence shown here is derived from an EMBL/GenBank/DDBJ whole genome shotgun (WGS) entry which is preliminary data.</text>
</comment>
<dbReference type="RefSeq" id="WP_374830339.1">
    <property type="nucleotide sequence ID" value="NZ_JBHEEZ010000004.1"/>
</dbReference>
<gene>
    <name evidence="3" type="ORF">ACFO1V_06810</name>
</gene>
<keyword evidence="4" id="KW-1185">Reference proteome</keyword>
<keyword evidence="1" id="KW-0812">Transmembrane</keyword>
<dbReference type="Pfam" id="PF07786">
    <property type="entry name" value="HGSNAT_cat"/>
    <property type="match status" value="1"/>
</dbReference>
<dbReference type="GO" id="GO:0015019">
    <property type="term" value="F:heparan-alpha-glucosaminide N-acetyltransferase activity"/>
    <property type="evidence" value="ECO:0007669"/>
    <property type="project" value="UniProtKB-EC"/>
</dbReference>
<sequence>MSITHKPLDTASASRPRLLRLDMARAIALIAMAIYHFGWDLEFFGYMTAGTTGQGGWRLFARCIASSFLFLVGFSLVLAHGRGIRWRPMLKRLSQIILAAAAISAVTYYLSPESYIFFGILHEIAFASLVGLLFLRLPPLLTVLVASLVLAAPHFARSDIFNQPWLAWVGLSTQLWRSNDYVPVFPWFGAVLLGIAAARFSQQFNLLRYLAGGIKPRFLQKPLCFMGQHSLAFYLIHQPVLIALVFLYAQIAPPARPEPHQLFTQSCIAGCSQTAGTALCQQFCSCVVTELDKAKLFEDVFIGKLNQQNSPAVQGIVTLCSPEESAGQ</sequence>
<reference evidence="4" key="1">
    <citation type="journal article" date="2019" name="Int. J. Syst. Evol. Microbiol.">
        <title>The Global Catalogue of Microorganisms (GCM) 10K type strain sequencing project: providing services to taxonomists for standard genome sequencing and annotation.</title>
        <authorList>
            <consortium name="The Broad Institute Genomics Platform"/>
            <consortium name="The Broad Institute Genome Sequencing Center for Infectious Disease"/>
            <person name="Wu L."/>
            <person name="Ma J."/>
        </authorList>
    </citation>
    <scope>NUCLEOTIDE SEQUENCE [LARGE SCALE GENOMIC DNA]</scope>
    <source>
        <strain evidence="4">CGMCC 1.15731</strain>
    </source>
</reference>
<proteinExistence type="predicted"/>
<organism evidence="3 4">
    <name type="scientific">Daeguia caeni</name>
    <dbReference type="NCBI Taxonomy" id="439612"/>
    <lineage>
        <taxon>Bacteria</taxon>
        <taxon>Pseudomonadati</taxon>
        <taxon>Pseudomonadota</taxon>
        <taxon>Alphaproteobacteria</taxon>
        <taxon>Hyphomicrobiales</taxon>
        <taxon>Brucellaceae</taxon>
        <taxon>Daeguia</taxon>
    </lineage>
</organism>
<keyword evidence="1" id="KW-1133">Transmembrane helix</keyword>
<feature type="transmembrane region" description="Helical" evidence="1">
    <location>
        <begin position="116"/>
        <end position="135"/>
    </location>
</feature>
<evidence type="ECO:0000259" key="2">
    <source>
        <dbReference type="Pfam" id="PF07786"/>
    </source>
</evidence>
<evidence type="ECO:0000313" key="3">
    <source>
        <dbReference type="EMBL" id="MFC4624934.1"/>
    </source>
</evidence>
<feature type="transmembrane region" description="Helical" evidence="1">
    <location>
        <begin position="231"/>
        <end position="251"/>
    </location>
</feature>
<keyword evidence="3" id="KW-0808">Transferase</keyword>
<feature type="transmembrane region" description="Helical" evidence="1">
    <location>
        <begin position="140"/>
        <end position="156"/>
    </location>
</feature>
<feature type="transmembrane region" description="Helical" evidence="1">
    <location>
        <begin position="181"/>
        <end position="200"/>
    </location>
</feature>
<keyword evidence="3" id="KW-0012">Acyltransferase</keyword>
<dbReference type="Proteomes" id="UP001596042">
    <property type="component" value="Unassembled WGS sequence"/>
</dbReference>
<accession>A0ABV9H6G5</accession>
<feature type="transmembrane region" description="Helical" evidence="1">
    <location>
        <begin position="59"/>
        <end position="81"/>
    </location>
</feature>
<dbReference type="InterPro" id="IPR012429">
    <property type="entry name" value="HGSNAT_cat"/>
</dbReference>
<feature type="transmembrane region" description="Helical" evidence="1">
    <location>
        <begin position="93"/>
        <end position="110"/>
    </location>
</feature>
<protein>
    <submittedName>
        <fullName evidence="3">Heparan-alpha-glucosaminide N-acetyltransferase</fullName>
        <ecNumber evidence="3">2.3.1.78</ecNumber>
    </submittedName>
</protein>
<evidence type="ECO:0000313" key="4">
    <source>
        <dbReference type="Proteomes" id="UP001596042"/>
    </source>
</evidence>
<name>A0ABV9H6G5_9HYPH</name>